<dbReference type="SMART" id="SM00382">
    <property type="entry name" value="AAA"/>
    <property type="match status" value="1"/>
</dbReference>
<keyword evidence="2 4" id="KW-0067">ATP-binding</keyword>
<gene>
    <name evidence="4" type="ORF">V3330_17760</name>
</gene>
<reference evidence="4 5" key="1">
    <citation type="submission" date="2024-02" db="EMBL/GenBank/DDBJ databases">
        <title>A novel Wenzhouxiangellaceae bacterium, isolated from coastal sediments.</title>
        <authorList>
            <person name="Du Z.-J."/>
            <person name="Ye Y.-Q."/>
            <person name="Zhang X.-Y."/>
        </authorList>
    </citation>
    <scope>NUCLEOTIDE SEQUENCE [LARGE SCALE GENOMIC DNA]</scope>
    <source>
        <strain evidence="4 5">CH-27</strain>
    </source>
</reference>
<dbReference type="CDD" id="cd03214">
    <property type="entry name" value="ABC_Iron-Siderophores_B12_Hemin"/>
    <property type="match status" value="1"/>
</dbReference>
<dbReference type="GO" id="GO:0005524">
    <property type="term" value="F:ATP binding"/>
    <property type="evidence" value="ECO:0007669"/>
    <property type="project" value="UniProtKB-KW"/>
</dbReference>
<organism evidence="4 5">
    <name type="scientific">Elongatibacter sediminis</name>
    <dbReference type="NCBI Taxonomy" id="3119006"/>
    <lineage>
        <taxon>Bacteria</taxon>
        <taxon>Pseudomonadati</taxon>
        <taxon>Pseudomonadota</taxon>
        <taxon>Gammaproteobacteria</taxon>
        <taxon>Chromatiales</taxon>
        <taxon>Wenzhouxiangellaceae</taxon>
        <taxon>Elongatibacter</taxon>
    </lineage>
</organism>
<dbReference type="AlphaFoldDB" id="A0AAW9RN11"/>
<keyword evidence="5" id="KW-1185">Reference proteome</keyword>
<dbReference type="PROSITE" id="PS00211">
    <property type="entry name" value="ABC_TRANSPORTER_1"/>
    <property type="match status" value="1"/>
</dbReference>
<protein>
    <submittedName>
        <fullName evidence="4">ABC transporter ATP-binding protein</fullName>
    </submittedName>
</protein>
<feature type="domain" description="ABC transporter" evidence="3">
    <location>
        <begin position="4"/>
        <end position="240"/>
    </location>
</feature>
<proteinExistence type="predicted"/>
<dbReference type="RefSeq" id="WP_354696803.1">
    <property type="nucleotide sequence ID" value="NZ_JAZHOG010000014.1"/>
</dbReference>
<dbReference type="EMBL" id="JAZHOG010000014">
    <property type="protein sequence ID" value="MEJ8569478.1"/>
    <property type="molecule type" value="Genomic_DNA"/>
</dbReference>
<evidence type="ECO:0000259" key="3">
    <source>
        <dbReference type="PROSITE" id="PS50893"/>
    </source>
</evidence>
<evidence type="ECO:0000313" key="5">
    <source>
        <dbReference type="Proteomes" id="UP001359886"/>
    </source>
</evidence>
<dbReference type="Proteomes" id="UP001359886">
    <property type="component" value="Unassembled WGS sequence"/>
</dbReference>
<evidence type="ECO:0000313" key="4">
    <source>
        <dbReference type="EMBL" id="MEJ8569478.1"/>
    </source>
</evidence>
<comment type="caution">
    <text evidence="4">The sequence shown here is derived from an EMBL/GenBank/DDBJ whole genome shotgun (WGS) entry which is preliminary data.</text>
</comment>
<dbReference type="GO" id="GO:0016887">
    <property type="term" value="F:ATP hydrolysis activity"/>
    <property type="evidence" value="ECO:0007669"/>
    <property type="project" value="InterPro"/>
</dbReference>
<dbReference type="Pfam" id="PF00005">
    <property type="entry name" value="ABC_tran"/>
    <property type="match status" value="1"/>
</dbReference>
<dbReference type="SUPFAM" id="SSF52540">
    <property type="entry name" value="P-loop containing nucleoside triphosphate hydrolases"/>
    <property type="match status" value="1"/>
</dbReference>
<dbReference type="InterPro" id="IPR003593">
    <property type="entry name" value="AAA+_ATPase"/>
</dbReference>
<name>A0AAW9RN11_9GAMM</name>
<dbReference type="InterPro" id="IPR017871">
    <property type="entry name" value="ABC_transporter-like_CS"/>
</dbReference>
<dbReference type="InterPro" id="IPR027417">
    <property type="entry name" value="P-loop_NTPase"/>
</dbReference>
<accession>A0AAW9RN11</accession>
<dbReference type="PROSITE" id="PS50893">
    <property type="entry name" value="ABC_TRANSPORTER_2"/>
    <property type="match status" value="1"/>
</dbReference>
<dbReference type="InterPro" id="IPR003439">
    <property type="entry name" value="ABC_transporter-like_ATP-bd"/>
</dbReference>
<evidence type="ECO:0000256" key="1">
    <source>
        <dbReference type="ARBA" id="ARBA00022741"/>
    </source>
</evidence>
<keyword evidence="1" id="KW-0547">Nucleotide-binding</keyword>
<dbReference type="PANTHER" id="PTHR42794">
    <property type="entry name" value="HEMIN IMPORT ATP-BINDING PROTEIN HMUV"/>
    <property type="match status" value="1"/>
</dbReference>
<sequence>MTTLTCSGLRVSIAGIRVVDGFNLTLAPGTFWGLLGANGAGKTTLLRCLAGLVPAERGQIELDASPLGELPRRAVARHIGMLQQHTAYVFDSTVLQTALTGRHPHLSYWQREGPEDIAAARNALSAVDLDGFAERSVTGLSGGEARRLAFAALLLQDPDILLLDEPTNHLDLRHQMHIMRMIDERVRGRNACALSALHDVNLAARYCTHVVMLFGDGQWCCGPTAEMLNENSLERLYDCPIERLDSPAGPRFYPAGGA</sequence>
<dbReference type="Gene3D" id="3.40.50.300">
    <property type="entry name" value="P-loop containing nucleotide triphosphate hydrolases"/>
    <property type="match status" value="1"/>
</dbReference>
<evidence type="ECO:0000256" key="2">
    <source>
        <dbReference type="ARBA" id="ARBA00022840"/>
    </source>
</evidence>
<dbReference type="PANTHER" id="PTHR42794:SF2">
    <property type="entry name" value="ABC TRANSPORTER ATP-BINDING PROTEIN"/>
    <property type="match status" value="1"/>
</dbReference>